<feature type="compositionally biased region" description="Basic and acidic residues" evidence="1">
    <location>
        <begin position="389"/>
        <end position="426"/>
    </location>
</feature>
<evidence type="ECO:0000313" key="3">
    <source>
        <dbReference type="WBParaSite" id="ALUE_0001061401-mRNA-1"/>
    </source>
</evidence>
<evidence type="ECO:0000313" key="2">
    <source>
        <dbReference type="Proteomes" id="UP000036681"/>
    </source>
</evidence>
<protein>
    <submittedName>
        <fullName evidence="3">Uncharacterized protein</fullName>
    </submittedName>
</protein>
<feature type="compositionally biased region" description="Basic and acidic residues" evidence="1">
    <location>
        <begin position="350"/>
        <end position="360"/>
    </location>
</feature>
<name>A0A9J2PMR4_ASCLU</name>
<dbReference type="Proteomes" id="UP000036681">
    <property type="component" value="Unplaced"/>
</dbReference>
<organism evidence="2 3">
    <name type="scientific">Ascaris lumbricoides</name>
    <name type="common">Giant roundworm</name>
    <dbReference type="NCBI Taxonomy" id="6252"/>
    <lineage>
        <taxon>Eukaryota</taxon>
        <taxon>Metazoa</taxon>
        <taxon>Ecdysozoa</taxon>
        <taxon>Nematoda</taxon>
        <taxon>Chromadorea</taxon>
        <taxon>Rhabditida</taxon>
        <taxon>Spirurina</taxon>
        <taxon>Ascaridomorpha</taxon>
        <taxon>Ascaridoidea</taxon>
        <taxon>Ascarididae</taxon>
        <taxon>Ascaris</taxon>
    </lineage>
</organism>
<feature type="compositionally biased region" description="Basic and acidic residues" evidence="1">
    <location>
        <begin position="171"/>
        <end position="193"/>
    </location>
</feature>
<dbReference type="AlphaFoldDB" id="A0A9J2PMR4"/>
<feature type="region of interest" description="Disordered" evidence="1">
    <location>
        <begin position="121"/>
        <end position="426"/>
    </location>
</feature>
<reference evidence="3" key="1">
    <citation type="submission" date="2023-03" db="UniProtKB">
        <authorList>
            <consortium name="WormBaseParasite"/>
        </authorList>
    </citation>
    <scope>IDENTIFICATION</scope>
</reference>
<feature type="compositionally biased region" description="Basic and acidic residues" evidence="1">
    <location>
        <begin position="283"/>
        <end position="323"/>
    </location>
</feature>
<sequence>MFNKLFDAGLDCSSFFLQDVLHNFIEQAPQWLLLLKWWGVINSIMLCCSLSFLWTCCKRKSGYTKKKRGHINASSTSSIALDMKINQLLNYKKKRNPSMQSELSMNSILGPLCELASIDKRERRSHKEKKSHDSHDSDSDESKEEKKKSKRRLKKAPKGQEHISSSRHSSHRDAKPPSTKAPKEMGKEEKPFDVYENPDMEADERTKPKEPIPPPPKASSLTPQPKKSPKPARKAGSSPKINLKPAAKPATKLQSKPKTAANIKPRAEPRAPDVYDNVDADDEGKSELNRKSAENISKLDEPKDEESHGVKHADKAEKPKDQKQSSQKSNKPKEKKHSESETPDALLQPKRFEKGEKEKVIAQGVEASRHAYKTMDDVDSDWGSPKGDAGVKKPNDEQKQKKADKERKERVDEQEAKGKNKERTDGPSRIVLVVQVVFPLPYDSGLELFALGARRDESECHGTSNMFICPPWHNAIPFKHTTA</sequence>
<feature type="compositionally biased region" description="Basic residues" evidence="1">
    <location>
        <begin position="148"/>
        <end position="157"/>
    </location>
</feature>
<keyword evidence="2" id="KW-1185">Reference proteome</keyword>
<proteinExistence type="predicted"/>
<feature type="compositionally biased region" description="Basic and acidic residues" evidence="1">
    <location>
        <begin position="367"/>
        <end position="376"/>
    </location>
</feature>
<dbReference type="WBParaSite" id="ALUE_0001061401-mRNA-1">
    <property type="protein sequence ID" value="ALUE_0001061401-mRNA-1"/>
    <property type="gene ID" value="ALUE_0001061401"/>
</dbReference>
<evidence type="ECO:0000256" key="1">
    <source>
        <dbReference type="SAM" id="MobiDB-lite"/>
    </source>
</evidence>
<accession>A0A9J2PMR4</accession>